<accession>R9NX75</accession>
<name>R9NX75_PSEHS</name>
<dbReference type="AlphaFoldDB" id="R9NX75"/>
<protein>
    <submittedName>
        <fullName evidence="1">Uncharacterized protein</fullName>
    </submittedName>
</protein>
<keyword evidence="2" id="KW-1185">Reference proteome</keyword>
<dbReference type="EMBL" id="DF238774">
    <property type="protein sequence ID" value="GAC93253.1"/>
    <property type="molecule type" value="Genomic_DNA"/>
</dbReference>
<evidence type="ECO:0000313" key="1">
    <source>
        <dbReference type="EMBL" id="GAC93253.1"/>
    </source>
</evidence>
<dbReference type="RefSeq" id="XP_012186840.1">
    <property type="nucleotide sequence ID" value="XM_012331450.1"/>
</dbReference>
<evidence type="ECO:0000313" key="2">
    <source>
        <dbReference type="Proteomes" id="UP000014071"/>
    </source>
</evidence>
<dbReference type="GeneID" id="24106119"/>
<proteinExistence type="predicted"/>
<reference evidence="2" key="1">
    <citation type="journal article" date="2013" name="Genome Announc.">
        <title>Draft genome sequence of the basidiomycetous yeast-like fungus Pseudozyma hubeiensis SY62, which produces an abundant amount of the biosurfactant mannosylerythritol lipids.</title>
        <authorList>
            <person name="Konishi M."/>
            <person name="Hatada Y."/>
            <person name="Horiuchi J."/>
        </authorList>
    </citation>
    <scope>NUCLEOTIDE SEQUENCE [LARGE SCALE GENOMIC DNA]</scope>
    <source>
        <strain evidence="2">SY62</strain>
    </source>
</reference>
<dbReference type="HOGENOM" id="CLU_2723288_0_0_1"/>
<gene>
    <name evidence="1" type="ORF">PHSY_000817</name>
</gene>
<sequence>MRLEADEEAFELGTYSVGRWEWILRQRQDLRKQRAEHRERIYFRQGHMERMVRLVRMHAKRMVQTSQSAERA</sequence>
<dbReference type="Proteomes" id="UP000014071">
    <property type="component" value="Unassembled WGS sequence"/>
</dbReference>
<organism evidence="1 2">
    <name type="scientific">Pseudozyma hubeiensis (strain SY62)</name>
    <name type="common">Yeast</name>
    <dbReference type="NCBI Taxonomy" id="1305764"/>
    <lineage>
        <taxon>Eukaryota</taxon>
        <taxon>Fungi</taxon>
        <taxon>Dikarya</taxon>
        <taxon>Basidiomycota</taxon>
        <taxon>Ustilaginomycotina</taxon>
        <taxon>Ustilaginomycetes</taxon>
        <taxon>Ustilaginales</taxon>
        <taxon>Ustilaginaceae</taxon>
        <taxon>Pseudozyma</taxon>
    </lineage>
</organism>